<dbReference type="InterPro" id="IPR000923">
    <property type="entry name" value="BlueCu_1"/>
</dbReference>
<dbReference type="PROSITE" id="PS51318">
    <property type="entry name" value="TAT"/>
    <property type="match status" value="1"/>
</dbReference>
<evidence type="ECO:0000256" key="2">
    <source>
        <dbReference type="ARBA" id="ARBA00022448"/>
    </source>
</evidence>
<evidence type="ECO:0000256" key="6">
    <source>
        <dbReference type="ARBA" id="ARBA00023136"/>
    </source>
</evidence>
<dbReference type="Pfam" id="PF00127">
    <property type="entry name" value="Copper-bind"/>
    <property type="match status" value="1"/>
</dbReference>
<evidence type="ECO:0000256" key="7">
    <source>
        <dbReference type="PIRSR" id="PIRSR602387-1"/>
    </source>
</evidence>
<feature type="compositionally biased region" description="Low complexity" evidence="8">
    <location>
        <begin position="44"/>
        <end position="56"/>
    </location>
</feature>
<evidence type="ECO:0000256" key="5">
    <source>
        <dbReference type="ARBA" id="ARBA00023008"/>
    </source>
</evidence>
<feature type="binding site" evidence="7">
    <location>
        <position position="121"/>
    </location>
    <ligand>
        <name>Cu cation</name>
        <dbReference type="ChEBI" id="CHEBI:23378"/>
    </ligand>
</feature>
<gene>
    <name evidence="10" type="ORF">ACFQMA_11085</name>
</gene>
<dbReference type="Gene3D" id="2.60.40.420">
    <property type="entry name" value="Cupredoxins - blue copper proteins"/>
    <property type="match status" value="1"/>
</dbReference>
<feature type="binding site" evidence="7">
    <location>
        <position position="165"/>
    </location>
    <ligand>
        <name>Cu cation</name>
        <dbReference type="ChEBI" id="CHEBI:23378"/>
    </ligand>
</feature>
<keyword evidence="6" id="KW-0472">Membrane</keyword>
<dbReference type="PRINTS" id="PR00157">
    <property type="entry name" value="PLASTOCYANIN"/>
</dbReference>
<dbReference type="RefSeq" id="WP_274325927.1">
    <property type="nucleotide sequence ID" value="NZ_CP118158.1"/>
</dbReference>
<dbReference type="InterPro" id="IPR028871">
    <property type="entry name" value="BlueCu_1_BS"/>
</dbReference>
<keyword evidence="11" id="KW-1185">Reference proteome</keyword>
<dbReference type="EMBL" id="JBHTAS010000001">
    <property type="protein sequence ID" value="MFC7140369.1"/>
    <property type="molecule type" value="Genomic_DNA"/>
</dbReference>
<evidence type="ECO:0000313" key="10">
    <source>
        <dbReference type="EMBL" id="MFC7140369.1"/>
    </source>
</evidence>
<proteinExistence type="predicted"/>
<evidence type="ECO:0000313" key="11">
    <source>
        <dbReference type="Proteomes" id="UP001596432"/>
    </source>
</evidence>
<dbReference type="GO" id="GO:0046872">
    <property type="term" value="F:metal ion binding"/>
    <property type="evidence" value="ECO:0007669"/>
    <property type="project" value="UniProtKB-KW"/>
</dbReference>
<dbReference type="SUPFAM" id="SSF49503">
    <property type="entry name" value="Cupredoxins"/>
    <property type="match status" value="1"/>
</dbReference>
<protein>
    <submittedName>
        <fullName evidence="10">Plastocyanin/azurin family copper-binding protein</fullName>
    </submittedName>
</protein>
<dbReference type="PROSITE" id="PS00196">
    <property type="entry name" value="COPPER_BLUE"/>
    <property type="match status" value="1"/>
</dbReference>
<feature type="region of interest" description="Disordered" evidence="8">
    <location>
        <begin position="28"/>
        <end position="85"/>
    </location>
</feature>
<keyword evidence="5 7" id="KW-0186">Copper</keyword>
<dbReference type="InterPro" id="IPR008972">
    <property type="entry name" value="Cupredoxin"/>
</dbReference>
<evidence type="ECO:0000256" key="4">
    <source>
        <dbReference type="ARBA" id="ARBA00022982"/>
    </source>
</evidence>
<dbReference type="GO" id="GO:0016020">
    <property type="term" value="C:membrane"/>
    <property type="evidence" value="ECO:0007669"/>
    <property type="project" value="UniProtKB-SubCell"/>
</dbReference>
<evidence type="ECO:0000259" key="9">
    <source>
        <dbReference type="Pfam" id="PF00127"/>
    </source>
</evidence>
<dbReference type="InterPro" id="IPR006311">
    <property type="entry name" value="TAT_signal"/>
</dbReference>
<dbReference type="Proteomes" id="UP001596432">
    <property type="component" value="Unassembled WGS sequence"/>
</dbReference>
<keyword evidence="4" id="KW-0249">Electron transport</keyword>
<evidence type="ECO:0000256" key="3">
    <source>
        <dbReference type="ARBA" id="ARBA00022723"/>
    </source>
</evidence>
<organism evidence="10 11">
    <name type="scientific">Halosimplex aquaticum</name>
    <dbReference type="NCBI Taxonomy" id="3026162"/>
    <lineage>
        <taxon>Archaea</taxon>
        <taxon>Methanobacteriati</taxon>
        <taxon>Methanobacteriota</taxon>
        <taxon>Stenosarchaea group</taxon>
        <taxon>Halobacteria</taxon>
        <taxon>Halobacteriales</taxon>
        <taxon>Haloarculaceae</taxon>
        <taxon>Halosimplex</taxon>
    </lineage>
</organism>
<dbReference type="PANTHER" id="PTHR34192">
    <property type="entry name" value="PLASTOCYANIN MAJOR ISOFORM, CHLOROPLASTIC-RELATED"/>
    <property type="match status" value="1"/>
</dbReference>
<keyword evidence="2" id="KW-0813">Transport</keyword>
<dbReference type="PANTHER" id="PTHR34192:SF10">
    <property type="entry name" value="PLASTOCYANIN MAJOR ISOFORM, CHLOROPLASTIC-RELATED"/>
    <property type="match status" value="1"/>
</dbReference>
<reference evidence="10 11" key="1">
    <citation type="journal article" date="2019" name="Int. J. Syst. Evol. Microbiol.">
        <title>The Global Catalogue of Microorganisms (GCM) 10K type strain sequencing project: providing services to taxonomists for standard genome sequencing and annotation.</title>
        <authorList>
            <consortium name="The Broad Institute Genomics Platform"/>
            <consortium name="The Broad Institute Genome Sequencing Center for Infectious Disease"/>
            <person name="Wu L."/>
            <person name="Ma J."/>
        </authorList>
    </citation>
    <scope>NUCLEOTIDE SEQUENCE [LARGE SCALE GENOMIC DNA]</scope>
    <source>
        <strain evidence="10 11">XZYJT29</strain>
    </source>
</reference>
<dbReference type="GeneID" id="78820657"/>
<evidence type="ECO:0000256" key="1">
    <source>
        <dbReference type="ARBA" id="ARBA00004370"/>
    </source>
</evidence>
<dbReference type="InterPro" id="IPR002387">
    <property type="entry name" value="Plastocyanin"/>
</dbReference>
<accession>A0ABD5XZ93</accession>
<feature type="compositionally biased region" description="Low complexity" evidence="8">
    <location>
        <begin position="70"/>
        <end position="85"/>
    </location>
</feature>
<name>A0ABD5XZ93_9EURY</name>
<feature type="binding site" evidence="7">
    <location>
        <position position="173"/>
    </location>
    <ligand>
        <name>Cu cation</name>
        <dbReference type="ChEBI" id="CHEBI:23378"/>
    </ligand>
</feature>
<evidence type="ECO:0000256" key="8">
    <source>
        <dbReference type="SAM" id="MobiDB-lite"/>
    </source>
</evidence>
<dbReference type="AlphaFoldDB" id="A0ABD5XZ93"/>
<feature type="domain" description="Blue (type 1) copper" evidence="9">
    <location>
        <begin position="90"/>
        <end position="179"/>
    </location>
</feature>
<comment type="cofactor">
    <cofactor evidence="7">
        <name>Cu(2+)</name>
        <dbReference type="ChEBI" id="CHEBI:29036"/>
    </cofactor>
    <text evidence="7">The crystal structure with reduced Cu(1+) has also been determined.</text>
</comment>
<sequence length="181" mass="19279">MVPNESVMERRRFLQVGAATLATAVAGCGLGTGAETPSDDDRSPTTTPRDTATPEPTASPTPEPTPTPTETPTETPTPTATVPPQAAQVVAVADGKRTFDPQVFEIEAGETVAWVWHSSGHNVRATARPRGSDFTGTAGGDKDFYDEGHTFSHTFDVAGEYEYYCYPHRNVGMTGSFTVVE</sequence>
<feature type="binding site" evidence="7">
    <location>
        <position position="168"/>
    </location>
    <ligand>
        <name>Cu cation</name>
        <dbReference type="ChEBI" id="CHEBI:23378"/>
    </ligand>
</feature>
<comment type="subcellular location">
    <subcellularLocation>
        <location evidence="1">Membrane</location>
    </subcellularLocation>
</comment>
<feature type="compositionally biased region" description="Pro residues" evidence="8">
    <location>
        <begin position="57"/>
        <end position="69"/>
    </location>
</feature>
<keyword evidence="3 7" id="KW-0479">Metal-binding</keyword>
<comment type="caution">
    <text evidence="10">The sequence shown here is derived from an EMBL/GenBank/DDBJ whole genome shotgun (WGS) entry which is preliminary data.</text>
</comment>